<dbReference type="NCBIfam" id="TIGR00459">
    <property type="entry name" value="aspS_bact"/>
    <property type="match status" value="1"/>
</dbReference>
<evidence type="ECO:0000256" key="1">
    <source>
        <dbReference type="ARBA" id="ARBA00006303"/>
    </source>
</evidence>
<dbReference type="GO" id="GO:0006422">
    <property type="term" value="P:aspartyl-tRNA aminoacylation"/>
    <property type="evidence" value="ECO:0007669"/>
    <property type="project" value="TreeGrafter"/>
</dbReference>
<protein>
    <submittedName>
        <fullName evidence="9">AA_TRNA_LIGASE_II domain-containing protein</fullName>
    </submittedName>
</protein>
<dbReference type="PROSITE" id="PS50862">
    <property type="entry name" value="AA_TRNA_LIGASE_II"/>
    <property type="match status" value="1"/>
</dbReference>
<dbReference type="InterPro" id="IPR012340">
    <property type="entry name" value="NA-bd_OB-fold"/>
</dbReference>
<dbReference type="GO" id="GO:0005739">
    <property type="term" value="C:mitochondrion"/>
    <property type="evidence" value="ECO:0007669"/>
    <property type="project" value="TreeGrafter"/>
</dbReference>
<dbReference type="PANTHER" id="PTHR22594:SF5">
    <property type="entry name" value="ASPARTATE--TRNA LIGASE, MITOCHONDRIAL"/>
    <property type="match status" value="1"/>
</dbReference>
<dbReference type="InterPro" id="IPR004115">
    <property type="entry name" value="GAD-like_sf"/>
</dbReference>
<dbReference type="InterPro" id="IPR004365">
    <property type="entry name" value="NA-bd_OB_tRNA"/>
</dbReference>
<dbReference type="SUPFAM" id="SSF55681">
    <property type="entry name" value="Class II aaRS and biotin synthetases"/>
    <property type="match status" value="1"/>
</dbReference>
<dbReference type="InterPro" id="IPR004364">
    <property type="entry name" value="Aa-tRNA-synt_II"/>
</dbReference>
<evidence type="ECO:0000256" key="4">
    <source>
        <dbReference type="ARBA" id="ARBA00022840"/>
    </source>
</evidence>
<comment type="similarity">
    <text evidence="1">Belongs to the class-II aminoacyl-tRNA synthetase family. Type 1 subfamily.</text>
</comment>
<keyword evidence="2" id="KW-0436">Ligase</keyword>
<dbReference type="GO" id="GO:0005524">
    <property type="term" value="F:ATP binding"/>
    <property type="evidence" value="ECO:0007669"/>
    <property type="project" value="UniProtKB-KW"/>
</dbReference>
<dbReference type="NCBIfam" id="NF001750">
    <property type="entry name" value="PRK00476.1"/>
    <property type="match status" value="1"/>
</dbReference>
<dbReference type="CDD" id="cd04317">
    <property type="entry name" value="EcAspRS_like_N"/>
    <property type="match status" value="1"/>
</dbReference>
<dbReference type="InterPro" id="IPR047089">
    <property type="entry name" value="Asp-tRNA-ligase_1_N"/>
</dbReference>
<reference evidence="9" key="1">
    <citation type="submission" date="2020-12" db="UniProtKB">
        <authorList>
            <consortium name="WormBaseParasite"/>
        </authorList>
    </citation>
    <scope>IDENTIFICATION</scope>
    <source>
        <strain evidence="9">MHco3</strain>
    </source>
</reference>
<feature type="domain" description="Aminoacyl-transfer RNA synthetases class-II family profile" evidence="7">
    <location>
        <begin position="152"/>
        <end position="551"/>
    </location>
</feature>
<dbReference type="Pfam" id="PF01336">
    <property type="entry name" value="tRNA_anti-codon"/>
    <property type="match status" value="1"/>
</dbReference>
<dbReference type="PANTHER" id="PTHR22594">
    <property type="entry name" value="ASPARTYL/LYSYL-TRNA SYNTHETASE"/>
    <property type="match status" value="1"/>
</dbReference>
<keyword evidence="5" id="KW-0648">Protein biosynthesis</keyword>
<dbReference type="Gene3D" id="3.30.1360.30">
    <property type="entry name" value="GAD-like domain"/>
    <property type="match status" value="1"/>
</dbReference>
<evidence type="ECO:0000313" key="9">
    <source>
        <dbReference type="WBParaSite" id="HCON_00163460-00001"/>
    </source>
</evidence>
<evidence type="ECO:0000313" key="8">
    <source>
        <dbReference type="Proteomes" id="UP000025227"/>
    </source>
</evidence>
<dbReference type="Gene3D" id="3.30.930.10">
    <property type="entry name" value="Bira Bifunctional Protein, Domain 2"/>
    <property type="match status" value="1"/>
</dbReference>
<evidence type="ECO:0000256" key="6">
    <source>
        <dbReference type="ARBA" id="ARBA00023146"/>
    </source>
</evidence>
<dbReference type="WBParaSite" id="HCON_00163460-00001">
    <property type="protein sequence ID" value="HCON_00163460-00001"/>
    <property type="gene ID" value="HCON_00163460"/>
</dbReference>
<dbReference type="GO" id="GO:0004815">
    <property type="term" value="F:aspartate-tRNA ligase activity"/>
    <property type="evidence" value="ECO:0007669"/>
    <property type="project" value="TreeGrafter"/>
</dbReference>
<organism evidence="8 9">
    <name type="scientific">Haemonchus contortus</name>
    <name type="common">Barber pole worm</name>
    <dbReference type="NCBI Taxonomy" id="6289"/>
    <lineage>
        <taxon>Eukaryota</taxon>
        <taxon>Metazoa</taxon>
        <taxon>Ecdysozoa</taxon>
        <taxon>Nematoda</taxon>
        <taxon>Chromadorea</taxon>
        <taxon>Rhabditida</taxon>
        <taxon>Rhabditina</taxon>
        <taxon>Rhabditomorpha</taxon>
        <taxon>Strongyloidea</taxon>
        <taxon>Trichostrongylidae</taxon>
        <taxon>Haemonchus</taxon>
    </lineage>
</organism>
<keyword evidence="8" id="KW-1185">Reference proteome</keyword>
<evidence type="ECO:0000259" key="7">
    <source>
        <dbReference type="PROSITE" id="PS50862"/>
    </source>
</evidence>
<dbReference type="Gene3D" id="2.40.50.140">
    <property type="entry name" value="Nucleic acid-binding proteins"/>
    <property type="match status" value="1"/>
</dbReference>
<dbReference type="AlphaFoldDB" id="A0A7I4YZZ7"/>
<evidence type="ECO:0000256" key="5">
    <source>
        <dbReference type="ARBA" id="ARBA00022917"/>
    </source>
</evidence>
<name>A0A7I4YZZ7_HAECO</name>
<dbReference type="InterPro" id="IPR006195">
    <property type="entry name" value="aa-tRNA-synth_II"/>
</dbReference>
<keyword evidence="6" id="KW-0030">Aminoacyl-tRNA synthetase</keyword>
<dbReference type="InterPro" id="IPR004524">
    <property type="entry name" value="Asp-tRNA-ligase_1"/>
</dbReference>
<dbReference type="GO" id="GO:0003676">
    <property type="term" value="F:nucleic acid binding"/>
    <property type="evidence" value="ECO:0007669"/>
    <property type="project" value="InterPro"/>
</dbReference>
<dbReference type="Proteomes" id="UP000025227">
    <property type="component" value="Unplaced"/>
</dbReference>
<dbReference type="PRINTS" id="PR01042">
    <property type="entry name" value="TRNASYNTHASP"/>
</dbReference>
<evidence type="ECO:0000256" key="2">
    <source>
        <dbReference type="ARBA" id="ARBA00022598"/>
    </source>
</evidence>
<dbReference type="OMA" id="LCGWVDR"/>
<dbReference type="InterPro" id="IPR045864">
    <property type="entry name" value="aa-tRNA-synth_II/BPL/LPL"/>
</dbReference>
<evidence type="ECO:0000256" key="3">
    <source>
        <dbReference type="ARBA" id="ARBA00022741"/>
    </source>
</evidence>
<dbReference type="OrthoDB" id="439710at2759"/>
<dbReference type="HAMAP" id="MF_00044">
    <property type="entry name" value="Asp_tRNA_synth_type1"/>
    <property type="match status" value="1"/>
</dbReference>
<proteinExistence type="inferred from homology"/>
<dbReference type="InterPro" id="IPR002312">
    <property type="entry name" value="Asp/Asn-tRNA-synth_IIb"/>
</dbReference>
<keyword evidence="3" id="KW-0547">Nucleotide-binding</keyword>
<keyword evidence="4" id="KW-0067">ATP-binding</keyword>
<dbReference type="SUPFAM" id="SSF50249">
    <property type="entry name" value="Nucleic acid-binding proteins"/>
    <property type="match status" value="1"/>
</dbReference>
<sequence length="598" mass="68347">MIKQFCFLWRRYSVNAFTTRTHNCGELTRKDEGVRVCIKGWLAYKRMDRFIVLRDSYGTVQACIGPGSELCKMVKDLPYESVVQVEGTVVSRGENMNPKMKTGEIEVNISKLTVLNYASTDLPMLPSSKATEKTRLHCRHIDLRTDRMQRALRIRSDVVHKMRRFLIEYAKFVDVETPTLFRRTPGGSAEFLVPAPPPNRGLCYSLPQSPQQFKQLLMVGGIDRYFQIARCYRDEGSKGDRQPEFTQVDLELSFTTQDGVMSLVEELLIAAWPEELVDLKPCAPFPRLKYCDAMRQYGSDKPDMRIPWHIEDCTELLDFMHGKGATKDWVARLIVCKGQANIMKRSVKKELKRILDNNKNSRPFVVCDGRQESWFDTVSNFVFVERFGVEKDDCVIFSWGDEEGVQWTLGQLRNLVADAAGMRKQRKICAHWIVDFPLFSMEDSQLVSNHHPFTAPIEKHREWLNDEEKFLGITGQHYDLVINGVEIGGGSIRIHDSEEQARVLEILGENTREMDHLLHALSHGAPPHGGFALGLDRYVALLLGQGDPAVPVREVIAFPKSKEGRDLLCKAPASPNRDQLQRYGVLFKPDLSMKEFED</sequence>
<dbReference type="Pfam" id="PF00152">
    <property type="entry name" value="tRNA-synt_2"/>
    <property type="match status" value="1"/>
</dbReference>
<accession>A0A7I4YZZ7</accession>